<feature type="domain" description="Complex 1 LYR protein" evidence="2">
    <location>
        <begin position="5"/>
        <end position="60"/>
    </location>
</feature>
<dbReference type="GO" id="GO:1990221">
    <property type="term" value="C:L-cysteine desulfurase complex"/>
    <property type="evidence" value="ECO:0007669"/>
    <property type="project" value="TreeGrafter"/>
</dbReference>
<name>A0AAD5LIT0_PYTIN</name>
<proteinExistence type="inferred from homology"/>
<dbReference type="PANTHER" id="PTHR13166:SF7">
    <property type="entry name" value="LYR MOTIF-CONTAINING PROTEIN 4"/>
    <property type="match status" value="1"/>
</dbReference>
<dbReference type="InterPro" id="IPR008011">
    <property type="entry name" value="Complex1_LYR_dom"/>
</dbReference>
<dbReference type="InterPro" id="IPR051522">
    <property type="entry name" value="ISC_assembly_LYR"/>
</dbReference>
<gene>
    <name evidence="3" type="ORF">P43SY_004665</name>
</gene>
<evidence type="ECO:0000313" key="3">
    <source>
        <dbReference type="EMBL" id="KAJ0400015.1"/>
    </source>
</evidence>
<dbReference type="InterPro" id="IPR045297">
    <property type="entry name" value="Complex1_LYR_LYRM4"/>
</dbReference>
<dbReference type="AlphaFoldDB" id="A0AAD5LIT0"/>
<sequence>MSSKQAVLRLYKCMLRDASQFESYNYRRYAQRRVREEFRKNKSLPIGSAEAEKAVEVGHANAGMLHRQVIISKLYPPQLKSIMEQRC</sequence>
<evidence type="ECO:0000313" key="4">
    <source>
        <dbReference type="Proteomes" id="UP001209570"/>
    </source>
</evidence>
<dbReference type="Pfam" id="PF05347">
    <property type="entry name" value="Complex1_LYR"/>
    <property type="match status" value="1"/>
</dbReference>
<organism evidence="3 4">
    <name type="scientific">Pythium insidiosum</name>
    <name type="common">Pythiosis disease agent</name>
    <dbReference type="NCBI Taxonomy" id="114742"/>
    <lineage>
        <taxon>Eukaryota</taxon>
        <taxon>Sar</taxon>
        <taxon>Stramenopiles</taxon>
        <taxon>Oomycota</taxon>
        <taxon>Peronosporomycetes</taxon>
        <taxon>Pythiales</taxon>
        <taxon>Pythiaceae</taxon>
        <taxon>Pythium</taxon>
    </lineage>
</organism>
<dbReference type="PANTHER" id="PTHR13166">
    <property type="entry name" value="PROTEIN C6ORF149"/>
    <property type="match status" value="1"/>
</dbReference>
<comment type="similarity">
    <text evidence="1">Belongs to the complex I LYR family.</text>
</comment>
<dbReference type="GO" id="GO:0016226">
    <property type="term" value="P:iron-sulfur cluster assembly"/>
    <property type="evidence" value="ECO:0007669"/>
    <property type="project" value="InterPro"/>
</dbReference>
<comment type="caution">
    <text evidence="3">The sequence shown here is derived from an EMBL/GenBank/DDBJ whole genome shotgun (WGS) entry which is preliminary data.</text>
</comment>
<dbReference type="Proteomes" id="UP001209570">
    <property type="component" value="Unassembled WGS sequence"/>
</dbReference>
<dbReference type="CDD" id="cd20264">
    <property type="entry name" value="Complex1_LYR_LYRM4"/>
    <property type="match status" value="1"/>
</dbReference>
<evidence type="ECO:0000256" key="1">
    <source>
        <dbReference type="ARBA" id="ARBA00009508"/>
    </source>
</evidence>
<accession>A0AAD5LIT0</accession>
<evidence type="ECO:0000259" key="2">
    <source>
        <dbReference type="Pfam" id="PF05347"/>
    </source>
</evidence>
<keyword evidence="4" id="KW-1185">Reference proteome</keyword>
<reference evidence="3" key="1">
    <citation type="submission" date="2021-12" db="EMBL/GenBank/DDBJ databases">
        <title>Prjna785345.</title>
        <authorList>
            <person name="Rujirawat T."/>
            <person name="Krajaejun T."/>
        </authorList>
    </citation>
    <scope>NUCLEOTIDE SEQUENCE</scope>
    <source>
        <strain evidence="3">Pi057C3</strain>
    </source>
</reference>
<protein>
    <recommendedName>
        <fullName evidence="2">Complex 1 LYR protein domain-containing protein</fullName>
    </recommendedName>
</protein>
<dbReference type="EMBL" id="JAKCXM010000165">
    <property type="protein sequence ID" value="KAJ0400015.1"/>
    <property type="molecule type" value="Genomic_DNA"/>
</dbReference>
<dbReference type="GO" id="GO:0005739">
    <property type="term" value="C:mitochondrion"/>
    <property type="evidence" value="ECO:0007669"/>
    <property type="project" value="TreeGrafter"/>
</dbReference>